<dbReference type="Pfam" id="PF11838">
    <property type="entry name" value="ERAP1_C"/>
    <property type="match status" value="1"/>
</dbReference>
<comment type="subunit">
    <text evidence="5">Homodimer; disulfide-linked.</text>
</comment>
<dbReference type="PRINTS" id="PR00756">
    <property type="entry name" value="ALADIPTASE"/>
</dbReference>
<dbReference type="GO" id="GO:0005615">
    <property type="term" value="C:extracellular space"/>
    <property type="evidence" value="ECO:0007669"/>
    <property type="project" value="TreeGrafter"/>
</dbReference>
<evidence type="ECO:0000256" key="1">
    <source>
        <dbReference type="ARBA" id="ARBA00001703"/>
    </source>
</evidence>
<name>B4NKC0_DROWI</name>
<evidence type="ECO:0000256" key="4">
    <source>
        <dbReference type="ARBA" id="ARBA00010136"/>
    </source>
</evidence>
<feature type="binding site" evidence="25">
    <location>
        <position position="453"/>
    </location>
    <ligand>
        <name>Zn(2+)</name>
        <dbReference type="ChEBI" id="CHEBI:29105"/>
        <note>catalytic</note>
    </ligand>
</feature>
<keyword evidence="14 25" id="KW-0862">Zinc</keyword>
<evidence type="ECO:0000256" key="7">
    <source>
        <dbReference type="ARBA" id="ARBA00022438"/>
    </source>
</evidence>
<evidence type="ECO:0000256" key="18">
    <source>
        <dbReference type="ARBA" id="ARBA00023049"/>
    </source>
</evidence>
<dbReference type="InterPro" id="IPR045357">
    <property type="entry name" value="Aminopeptidase_N-like_N"/>
</dbReference>
<gene>
    <name evidence="31" type="primary">Dwil\GK13936</name>
    <name evidence="31" type="ORF">Dwil_GK13936</name>
</gene>
<proteinExistence type="inferred from homology"/>
<dbReference type="EMBL" id="CH964272">
    <property type="protein sequence ID" value="EDW84050.2"/>
    <property type="molecule type" value="Genomic_DNA"/>
</dbReference>
<evidence type="ECO:0000256" key="15">
    <source>
        <dbReference type="ARBA" id="ARBA00022837"/>
    </source>
</evidence>
<evidence type="ECO:0000256" key="16">
    <source>
        <dbReference type="ARBA" id="ARBA00022968"/>
    </source>
</evidence>
<dbReference type="InterPro" id="IPR001930">
    <property type="entry name" value="Peptidase_M1"/>
</dbReference>
<dbReference type="FunFam" id="1.10.390.10:FF:000016">
    <property type="entry name" value="Glutamyl aminopeptidase"/>
    <property type="match status" value="1"/>
</dbReference>
<dbReference type="OrthoDB" id="510539at2759"/>
<dbReference type="GO" id="GO:0098552">
    <property type="term" value="C:side of membrane"/>
    <property type="evidence" value="ECO:0007669"/>
    <property type="project" value="UniProtKB-KW"/>
</dbReference>
<organism evidence="31 32">
    <name type="scientific">Drosophila willistoni</name>
    <name type="common">Fruit fly</name>
    <dbReference type="NCBI Taxonomy" id="7260"/>
    <lineage>
        <taxon>Eukaryota</taxon>
        <taxon>Metazoa</taxon>
        <taxon>Ecdysozoa</taxon>
        <taxon>Arthropoda</taxon>
        <taxon>Hexapoda</taxon>
        <taxon>Insecta</taxon>
        <taxon>Pterygota</taxon>
        <taxon>Neoptera</taxon>
        <taxon>Endopterygota</taxon>
        <taxon>Diptera</taxon>
        <taxon>Brachycera</taxon>
        <taxon>Muscomorpha</taxon>
        <taxon>Ephydroidea</taxon>
        <taxon>Drosophilidae</taxon>
        <taxon>Drosophila</taxon>
        <taxon>Sophophora</taxon>
    </lineage>
</organism>
<evidence type="ECO:0000256" key="19">
    <source>
        <dbReference type="ARBA" id="ARBA00023136"/>
    </source>
</evidence>
<comment type="catalytic activity">
    <reaction evidence="1">
        <text>Release of N-terminal glutamate (and to a lesser extent aspartate) from a peptide.</text>
        <dbReference type="EC" id="3.4.11.7"/>
    </reaction>
</comment>
<dbReference type="FunFam" id="2.60.40.1910:FF:000003">
    <property type="entry name" value="Aminopeptidase"/>
    <property type="match status" value="1"/>
</dbReference>
<feature type="domain" description="ERAP1-like C-terminal" evidence="29">
    <location>
        <begin position="677"/>
        <end position="995"/>
    </location>
</feature>
<evidence type="ECO:0000313" key="31">
    <source>
        <dbReference type="EMBL" id="EDW84050.2"/>
    </source>
</evidence>
<dbReference type="EC" id="3.4.11.7" evidence="6"/>
<evidence type="ECO:0000256" key="13">
    <source>
        <dbReference type="ARBA" id="ARBA00022801"/>
    </source>
</evidence>
<feature type="active site" description="Proton acceptor" evidence="23">
    <location>
        <position position="450"/>
    </location>
</feature>
<dbReference type="MEROPS" id="M01.A10"/>
<comment type="similarity">
    <text evidence="4">Belongs to the peptidase M1 family.</text>
</comment>
<keyword evidence="22" id="KW-0449">Lipoprotein</keyword>
<keyword evidence="10" id="KW-0645">Protease</keyword>
<feature type="site" description="Transition state stabilizer" evidence="26">
    <location>
        <position position="535"/>
    </location>
</feature>
<keyword evidence="20" id="KW-1015">Disulfide bond</keyword>
<evidence type="ECO:0000256" key="12">
    <source>
        <dbReference type="ARBA" id="ARBA00022723"/>
    </source>
</evidence>
<keyword evidence="18" id="KW-0482">Metalloprotease</keyword>
<dbReference type="SMR" id="B4NKC0"/>
<evidence type="ECO:0000256" key="24">
    <source>
        <dbReference type="PIRSR" id="PIRSR634016-2"/>
    </source>
</evidence>
<dbReference type="InterPro" id="IPR024571">
    <property type="entry name" value="ERAP1-like_C_dom"/>
</dbReference>
<sequence length="1026" mass="116877">MYATKNVRPRSSLSTDDNHRIKETHRKAHKTPSNTILTLVAFCVFLLVLCGFLLGALVYVGKNIADEHQKQHSNSSQASLEGNIRTIYVDRDQLLSTKPILSVSADNRSFTTQVPATSKFRNVMATISPAIKAASKVLQKLTYRLPKELKPLKYDLHLRPDLNKKNYTGKISIHLQVLEPIAYIPVHSKHQNVSTIDLQQLDDSGAPLKTIVPSLTFAYPDYEYWVTEFEQPLAVGNYSLNLNFNGSLTDRITGSYQSSYWDKLHNRTRQLVTTKFEPTYSRSAYPCFDEPSMKAQFTITVARPSGTVFNVISNMPVASEYIEGDLTEVNFQETLPMSTYLVAFVVSDFDYTNTTVEGTSIEVRVYAPPAQVEKTQYALETGAGILAHYIDYFGTSYPLPKLDMVAIPDFVSGAMENWGIVTFRETALLWDENTSSSVNKQRVAVVIAHELAHQWFGNLVTMKWWNDLWLNEGFASFIEYKGVHHMHPEWDMHNQFVIEEMHSVMDLDATTASHPIVKDVNTPSEITEYFDSITYSKGACVMRMCENLVGEEKLKNATSRYLSRHMYNSATTEDYFTAIEEEDGLDFDVKLIMQTWTEQMGYPVVEVTKEGNNYKLTQKRFLANQDDYDAEVEASSFNYRWSIPITYTSSLSSTVQSTIFNYNDNEITISFVGATSWIKFNKDQVGFYRVNYPAEQWTALTNAIKASRETFSTADRAHLLNDASSLADAGQLSFSLALDLTTYLESEQDYVPWSVGTTWITGLRNRLYYTDLFSNYTTYARKLLTPIAEQLTFTVGTAHLENRLRIKILTAACGVGHESSLQQAATLFNQWLASPATRPNPDIRDVVYYYGLQQVNTEAAWDQVYQLYQDETDAQEKLKLMNALAAVKVPWLLQRYINLAWNENIVRRQDYFTLLGYISTNPVGQSLVWDYVREKWEQLVDRFGITERTLGRIIPTITARFNTQTKLEEMQHFFEKYPEAGAGTAARQEALEKVKANIKWLELNKAQVGEWLANYVAESSVTNSIK</sequence>
<dbReference type="Gene3D" id="2.60.40.1910">
    <property type="match status" value="1"/>
</dbReference>
<keyword evidence="32" id="KW-1185">Reference proteome</keyword>
<dbReference type="FunFam" id="1.25.50.20:FF:000001">
    <property type="entry name" value="Aminopeptidase"/>
    <property type="match status" value="1"/>
</dbReference>
<evidence type="ECO:0000256" key="27">
    <source>
        <dbReference type="SAM" id="Phobius"/>
    </source>
</evidence>
<evidence type="ECO:0000256" key="21">
    <source>
        <dbReference type="ARBA" id="ARBA00023180"/>
    </source>
</evidence>
<protein>
    <recommendedName>
        <fullName evidence="6">glutamyl aminopeptidase</fullName>
        <ecNumber evidence="6">3.4.11.7</ecNumber>
    </recommendedName>
</protein>
<feature type="domain" description="Aminopeptidase N-like N-terminal" evidence="30">
    <location>
        <begin position="150"/>
        <end position="341"/>
    </location>
</feature>
<evidence type="ECO:0000256" key="2">
    <source>
        <dbReference type="ARBA" id="ARBA00004401"/>
    </source>
</evidence>
<keyword evidence="21" id="KW-0325">Glycoprotein</keyword>
<feature type="binding site" evidence="24">
    <location>
        <position position="948"/>
    </location>
    <ligand>
        <name>substrate</name>
    </ligand>
</feature>
<evidence type="ECO:0000256" key="8">
    <source>
        <dbReference type="ARBA" id="ARBA00022475"/>
    </source>
</evidence>
<evidence type="ECO:0000259" key="30">
    <source>
        <dbReference type="Pfam" id="PF17900"/>
    </source>
</evidence>
<evidence type="ECO:0000256" key="5">
    <source>
        <dbReference type="ARBA" id="ARBA00011748"/>
    </source>
</evidence>
<dbReference type="SUPFAM" id="SSF55486">
    <property type="entry name" value="Metalloproteases ('zincins'), catalytic domain"/>
    <property type="match status" value="1"/>
</dbReference>
<evidence type="ECO:0000256" key="10">
    <source>
        <dbReference type="ARBA" id="ARBA00022670"/>
    </source>
</evidence>
<keyword evidence="7" id="KW-0031">Aminopeptidase</keyword>
<dbReference type="SUPFAM" id="SSF63737">
    <property type="entry name" value="Leukotriene A4 hydrolase N-terminal domain"/>
    <property type="match status" value="1"/>
</dbReference>
<dbReference type="InterPro" id="IPR027268">
    <property type="entry name" value="Peptidase_M4/M1_CTD_sf"/>
</dbReference>
<dbReference type="InterPro" id="IPR014782">
    <property type="entry name" value="Peptidase_M1_dom"/>
</dbReference>
<dbReference type="PANTHER" id="PTHR11533:SF276">
    <property type="entry name" value="GLUTAMYL AMINOPEPTIDASE"/>
    <property type="match status" value="1"/>
</dbReference>
<evidence type="ECO:0000256" key="17">
    <source>
        <dbReference type="ARBA" id="ARBA00022989"/>
    </source>
</evidence>
<evidence type="ECO:0000256" key="6">
    <source>
        <dbReference type="ARBA" id="ARBA00012567"/>
    </source>
</evidence>
<dbReference type="Gene3D" id="2.60.40.1730">
    <property type="entry name" value="tricorn interacting facor f3 domain"/>
    <property type="match status" value="1"/>
</dbReference>
<dbReference type="GO" id="GO:0043171">
    <property type="term" value="P:peptide catabolic process"/>
    <property type="evidence" value="ECO:0007669"/>
    <property type="project" value="TreeGrafter"/>
</dbReference>
<keyword evidence="9" id="KW-0336">GPI-anchor</keyword>
<feature type="transmembrane region" description="Helical" evidence="27">
    <location>
        <begin position="36"/>
        <end position="60"/>
    </location>
</feature>
<evidence type="ECO:0000256" key="22">
    <source>
        <dbReference type="ARBA" id="ARBA00023288"/>
    </source>
</evidence>
<dbReference type="Pfam" id="PF01433">
    <property type="entry name" value="Peptidase_M1"/>
    <property type="match status" value="1"/>
</dbReference>
<evidence type="ECO:0000259" key="29">
    <source>
        <dbReference type="Pfam" id="PF11838"/>
    </source>
</evidence>
<evidence type="ECO:0000256" key="9">
    <source>
        <dbReference type="ARBA" id="ARBA00022622"/>
    </source>
</evidence>
<evidence type="ECO:0000256" key="25">
    <source>
        <dbReference type="PIRSR" id="PIRSR634016-3"/>
    </source>
</evidence>
<keyword evidence="8" id="KW-1003">Cell membrane</keyword>
<dbReference type="CDD" id="cd09601">
    <property type="entry name" value="M1_APN-Q_like"/>
    <property type="match status" value="1"/>
</dbReference>
<keyword evidence="12 25" id="KW-0479">Metal-binding</keyword>
<evidence type="ECO:0000256" key="26">
    <source>
        <dbReference type="PIRSR" id="PIRSR634016-4"/>
    </source>
</evidence>
<dbReference type="FunFam" id="2.60.40.1730:FF:000001">
    <property type="entry name" value="Leucyl-cystinyl aminopeptidase"/>
    <property type="match status" value="1"/>
</dbReference>
<dbReference type="GO" id="GO:0005886">
    <property type="term" value="C:plasma membrane"/>
    <property type="evidence" value="ECO:0007669"/>
    <property type="project" value="UniProtKB-SubCell"/>
</dbReference>
<dbReference type="KEGG" id="dwi:6650462"/>
<feature type="binding site" evidence="25">
    <location>
        <position position="472"/>
    </location>
    <ligand>
        <name>Zn(2+)</name>
        <dbReference type="ChEBI" id="CHEBI:29105"/>
        <note>catalytic</note>
    </ligand>
</feature>
<keyword evidence="19 27" id="KW-0472">Membrane</keyword>
<dbReference type="PANTHER" id="PTHR11533">
    <property type="entry name" value="PROTEASE M1 ZINC METALLOPROTEASE"/>
    <property type="match status" value="1"/>
</dbReference>
<dbReference type="Pfam" id="PF17900">
    <property type="entry name" value="Peptidase_M1_N"/>
    <property type="match status" value="1"/>
</dbReference>
<feature type="binding site" evidence="24">
    <location>
        <begin position="413"/>
        <end position="417"/>
    </location>
    <ligand>
        <name>substrate</name>
    </ligand>
</feature>
<dbReference type="GO" id="GO:0006508">
    <property type="term" value="P:proteolysis"/>
    <property type="evidence" value="ECO:0007669"/>
    <property type="project" value="UniProtKB-KW"/>
</dbReference>
<keyword evidence="16" id="KW-0735">Signal-anchor</keyword>
<dbReference type="Proteomes" id="UP000007798">
    <property type="component" value="Unassembled WGS sequence"/>
</dbReference>
<dbReference type="GO" id="GO:0004230">
    <property type="term" value="F:glutamyl aminopeptidase activity"/>
    <property type="evidence" value="ECO:0007669"/>
    <property type="project" value="UniProtKB-EC"/>
</dbReference>
<dbReference type="AlphaFoldDB" id="B4NKC0"/>
<dbReference type="InParanoid" id="B4NKC0"/>
<dbReference type="GO" id="GO:0005737">
    <property type="term" value="C:cytoplasm"/>
    <property type="evidence" value="ECO:0007669"/>
    <property type="project" value="TreeGrafter"/>
</dbReference>
<keyword evidence="15" id="KW-0106">Calcium</keyword>
<keyword evidence="13" id="KW-0378">Hydrolase</keyword>
<keyword evidence="17 27" id="KW-1133">Transmembrane helix</keyword>
<evidence type="ECO:0000256" key="3">
    <source>
        <dbReference type="ARBA" id="ARBA00004609"/>
    </source>
</evidence>
<dbReference type="Gene3D" id="1.10.390.10">
    <property type="entry name" value="Neutral Protease Domain 2"/>
    <property type="match status" value="1"/>
</dbReference>
<feature type="domain" description="Peptidase M1 membrane alanine aminopeptidase" evidence="28">
    <location>
        <begin position="377"/>
        <end position="596"/>
    </location>
</feature>
<dbReference type="InterPro" id="IPR042097">
    <property type="entry name" value="Aminopeptidase_N-like_N_sf"/>
</dbReference>
<dbReference type="Gene3D" id="1.25.50.20">
    <property type="match status" value="1"/>
</dbReference>
<evidence type="ECO:0000256" key="20">
    <source>
        <dbReference type="ARBA" id="ARBA00023157"/>
    </source>
</evidence>
<comment type="cofactor">
    <cofactor evidence="25">
        <name>Zn(2+)</name>
        <dbReference type="ChEBI" id="CHEBI:29105"/>
    </cofactor>
    <text evidence="25">Binds 1 zinc ion per subunit.</text>
</comment>
<dbReference type="GO" id="GO:0042277">
    <property type="term" value="F:peptide binding"/>
    <property type="evidence" value="ECO:0007669"/>
    <property type="project" value="TreeGrafter"/>
</dbReference>
<feature type="binding site" evidence="25">
    <location>
        <position position="449"/>
    </location>
    <ligand>
        <name>Zn(2+)</name>
        <dbReference type="ChEBI" id="CHEBI:29105"/>
        <note>catalytic</note>
    </ligand>
</feature>
<evidence type="ECO:0000259" key="28">
    <source>
        <dbReference type="Pfam" id="PF01433"/>
    </source>
</evidence>
<dbReference type="InterPro" id="IPR034016">
    <property type="entry name" value="M1_APN-typ"/>
</dbReference>
<keyword evidence="11 27" id="KW-0812">Transmembrane</keyword>
<reference evidence="31 32" key="1">
    <citation type="journal article" date="2007" name="Nature">
        <title>Evolution of genes and genomes on the Drosophila phylogeny.</title>
        <authorList>
            <consortium name="Drosophila 12 Genomes Consortium"/>
            <person name="Clark A.G."/>
            <person name="Eisen M.B."/>
            <person name="Smith D.R."/>
            <person name="Bergman C.M."/>
            <person name="Oliver B."/>
            <person name="Markow T.A."/>
            <person name="Kaufman T.C."/>
            <person name="Kellis M."/>
            <person name="Gelbart W."/>
            <person name="Iyer V.N."/>
            <person name="Pollard D.A."/>
            <person name="Sackton T.B."/>
            <person name="Larracuente A.M."/>
            <person name="Singh N.D."/>
            <person name="Abad J.P."/>
            <person name="Abt D.N."/>
            <person name="Adryan B."/>
            <person name="Aguade M."/>
            <person name="Akashi H."/>
            <person name="Anderson W.W."/>
            <person name="Aquadro C.F."/>
            <person name="Ardell D.H."/>
            <person name="Arguello R."/>
            <person name="Artieri C.G."/>
            <person name="Barbash D.A."/>
            <person name="Barker D."/>
            <person name="Barsanti P."/>
            <person name="Batterham P."/>
            <person name="Batzoglou S."/>
            <person name="Begun D."/>
            <person name="Bhutkar A."/>
            <person name="Blanco E."/>
            <person name="Bosak S.A."/>
            <person name="Bradley R.K."/>
            <person name="Brand A.D."/>
            <person name="Brent M.R."/>
            <person name="Brooks A.N."/>
            <person name="Brown R.H."/>
            <person name="Butlin R.K."/>
            <person name="Caggese C."/>
            <person name="Calvi B.R."/>
            <person name="Bernardo de Carvalho A."/>
            <person name="Caspi A."/>
            <person name="Castrezana S."/>
            <person name="Celniker S.E."/>
            <person name="Chang J.L."/>
            <person name="Chapple C."/>
            <person name="Chatterji S."/>
            <person name="Chinwalla A."/>
            <person name="Civetta A."/>
            <person name="Clifton S.W."/>
            <person name="Comeron J.M."/>
            <person name="Costello J.C."/>
            <person name="Coyne J.A."/>
            <person name="Daub J."/>
            <person name="David R.G."/>
            <person name="Delcher A.L."/>
            <person name="Delehaunty K."/>
            <person name="Do C.B."/>
            <person name="Ebling H."/>
            <person name="Edwards K."/>
            <person name="Eickbush T."/>
            <person name="Evans J.D."/>
            <person name="Filipski A."/>
            <person name="Findeiss S."/>
            <person name="Freyhult E."/>
            <person name="Fulton L."/>
            <person name="Fulton R."/>
            <person name="Garcia A.C."/>
            <person name="Gardiner A."/>
            <person name="Garfield D.A."/>
            <person name="Garvin B.E."/>
            <person name="Gibson G."/>
            <person name="Gilbert D."/>
            <person name="Gnerre S."/>
            <person name="Godfrey J."/>
            <person name="Good R."/>
            <person name="Gotea V."/>
            <person name="Gravely B."/>
            <person name="Greenberg A.J."/>
            <person name="Griffiths-Jones S."/>
            <person name="Gross S."/>
            <person name="Guigo R."/>
            <person name="Gustafson E.A."/>
            <person name="Haerty W."/>
            <person name="Hahn M.W."/>
            <person name="Halligan D.L."/>
            <person name="Halpern A.L."/>
            <person name="Halter G.M."/>
            <person name="Han M.V."/>
            <person name="Heger A."/>
            <person name="Hillier L."/>
            <person name="Hinrichs A.S."/>
            <person name="Holmes I."/>
            <person name="Hoskins R.A."/>
            <person name="Hubisz M.J."/>
            <person name="Hultmark D."/>
            <person name="Huntley M.A."/>
            <person name="Jaffe D.B."/>
            <person name="Jagadeeshan S."/>
            <person name="Jeck W.R."/>
            <person name="Johnson J."/>
            <person name="Jones C.D."/>
            <person name="Jordan W.C."/>
            <person name="Karpen G.H."/>
            <person name="Kataoka E."/>
            <person name="Keightley P.D."/>
            <person name="Kheradpour P."/>
            <person name="Kirkness E.F."/>
            <person name="Koerich L.B."/>
            <person name="Kristiansen K."/>
            <person name="Kudrna D."/>
            <person name="Kulathinal R.J."/>
            <person name="Kumar S."/>
            <person name="Kwok R."/>
            <person name="Lander E."/>
            <person name="Langley C.H."/>
            <person name="Lapoint R."/>
            <person name="Lazzaro B.P."/>
            <person name="Lee S.J."/>
            <person name="Levesque L."/>
            <person name="Li R."/>
            <person name="Lin C.F."/>
            <person name="Lin M.F."/>
            <person name="Lindblad-Toh K."/>
            <person name="Llopart A."/>
            <person name="Long M."/>
            <person name="Low L."/>
            <person name="Lozovsky E."/>
            <person name="Lu J."/>
            <person name="Luo M."/>
            <person name="Machado C.A."/>
            <person name="Makalowski W."/>
            <person name="Marzo M."/>
            <person name="Matsuda M."/>
            <person name="Matzkin L."/>
            <person name="McAllister B."/>
            <person name="McBride C.S."/>
            <person name="McKernan B."/>
            <person name="McKernan K."/>
            <person name="Mendez-Lago M."/>
            <person name="Minx P."/>
            <person name="Mollenhauer M.U."/>
            <person name="Montooth K."/>
            <person name="Mount S.M."/>
            <person name="Mu X."/>
            <person name="Myers E."/>
            <person name="Negre B."/>
            <person name="Newfeld S."/>
            <person name="Nielsen R."/>
            <person name="Noor M.A."/>
            <person name="O'Grady P."/>
            <person name="Pachter L."/>
            <person name="Papaceit M."/>
            <person name="Parisi M.J."/>
            <person name="Parisi M."/>
            <person name="Parts L."/>
            <person name="Pedersen J.S."/>
            <person name="Pesole G."/>
            <person name="Phillippy A.M."/>
            <person name="Ponting C.P."/>
            <person name="Pop M."/>
            <person name="Porcelli D."/>
            <person name="Powell J.R."/>
            <person name="Prohaska S."/>
            <person name="Pruitt K."/>
            <person name="Puig M."/>
            <person name="Quesneville H."/>
            <person name="Ram K.R."/>
            <person name="Rand D."/>
            <person name="Rasmussen M.D."/>
            <person name="Reed L.K."/>
            <person name="Reenan R."/>
            <person name="Reily A."/>
            <person name="Remington K.A."/>
            <person name="Rieger T.T."/>
            <person name="Ritchie M.G."/>
            <person name="Robin C."/>
            <person name="Rogers Y.H."/>
            <person name="Rohde C."/>
            <person name="Rozas J."/>
            <person name="Rubenfield M.J."/>
            <person name="Ruiz A."/>
            <person name="Russo S."/>
            <person name="Salzberg S.L."/>
            <person name="Sanchez-Gracia A."/>
            <person name="Saranga D.J."/>
            <person name="Sato H."/>
            <person name="Schaeffer S.W."/>
            <person name="Schatz M.C."/>
            <person name="Schlenke T."/>
            <person name="Schwartz R."/>
            <person name="Segarra C."/>
            <person name="Singh R.S."/>
            <person name="Sirot L."/>
            <person name="Sirota M."/>
            <person name="Sisneros N.B."/>
            <person name="Smith C.D."/>
            <person name="Smith T.F."/>
            <person name="Spieth J."/>
            <person name="Stage D.E."/>
            <person name="Stark A."/>
            <person name="Stephan W."/>
            <person name="Strausberg R.L."/>
            <person name="Strempel S."/>
            <person name="Sturgill D."/>
            <person name="Sutton G."/>
            <person name="Sutton G.G."/>
            <person name="Tao W."/>
            <person name="Teichmann S."/>
            <person name="Tobari Y.N."/>
            <person name="Tomimura Y."/>
            <person name="Tsolas J.M."/>
            <person name="Valente V.L."/>
            <person name="Venter E."/>
            <person name="Venter J.C."/>
            <person name="Vicario S."/>
            <person name="Vieira F.G."/>
            <person name="Vilella A.J."/>
            <person name="Villasante A."/>
            <person name="Walenz B."/>
            <person name="Wang J."/>
            <person name="Wasserman M."/>
            <person name="Watts T."/>
            <person name="Wilson D."/>
            <person name="Wilson R.K."/>
            <person name="Wing R.A."/>
            <person name="Wolfner M.F."/>
            <person name="Wong A."/>
            <person name="Wong G.K."/>
            <person name="Wu C.I."/>
            <person name="Wu G."/>
            <person name="Yamamoto D."/>
            <person name="Yang H.P."/>
            <person name="Yang S.P."/>
            <person name="Yorke J.A."/>
            <person name="Yoshida K."/>
            <person name="Zdobnov E."/>
            <person name="Zhang P."/>
            <person name="Zhang Y."/>
            <person name="Zimin A.V."/>
            <person name="Baldwin J."/>
            <person name="Abdouelleil A."/>
            <person name="Abdulkadir J."/>
            <person name="Abebe A."/>
            <person name="Abera B."/>
            <person name="Abreu J."/>
            <person name="Acer S.C."/>
            <person name="Aftuck L."/>
            <person name="Alexander A."/>
            <person name="An P."/>
            <person name="Anderson E."/>
            <person name="Anderson S."/>
            <person name="Arachi H."/>
            <person name="Azer M."/>
            <person name="Bachantsang P."/>
            <person name="Barry A."/>
            <person name="Bayul T."/>
            <person name="Berlin A."/>
            <person name="Bessette D."/>
            <person name="Bloom T."/>
            <person name="Blye J."/>
            <person name="Boguslavskiy L."/>
            <person name="Bonnet C."/>
            <person name="Boukhgalter B."/>
            <person name="Bourzgui I."/>
            <person name="Brown A."/>
            <person name="Cahill P."/>
            <person name="Channer S."/>
            <person name="Cheshatsang Y."/>
            <person name="Chuda L."/>
            <person name="Citroen M."/>
            <person name="Collymore A."/>
            <person name="Cooke P."/>
            <person name="Costello M."/>
            <person name="D'Aco K."/>
            <person name="Daza R."/>
            <person name="De Haan G."/>
            <person name="DeGray S."/>
            <person name="DeMaso C."/>
            <person name="Dhargay N."/>
            <person name="Dooley K."/>
            <person name="Dooley E."/>
            <person name="Doricent M."/>
            <person name="Dorje P."/>
            <person name="Dorjee K."/>
            <person name="Dupes A."/>
            <person name="Elong R."/>
            <person name="Falk J."/>
            <person name="Farina A."/>
            <person name="Faro S."/>
            <person name="Ferguson D."/>
            <person name="Fisher S."/>
            <person name="Foley C.D."/>
            <person name="Franke A."/>
            <person name="Friedrich D."/>
            <person name="Gadbois L."/>
            <person name="Gearin G."/>
            <person name="Gearin C.R."/>
            <person name="Giannoukos G."/>
            <person name="Goode T."/>
            <person name="Graham J."/>
            <person name="Grandbois E."/>
            <person name="Grewal S."/>
            <person name="Gyaltsen K."/>
            <person name="Hafez N."/>
            <person name="Hagos B."/>
            <person name="Hall J."/>
            <person name="Henson C."/>
            <person name="Hollinger A."/>
            <person name="Honan T."/>
            <person name="Huard M.D."/>
            <person name="Hughes L."/>
            <person name="Hurhula B."/>
            <person name="Husby M.E."/>
            <person name="Kamat A."/>
            <person name="Kanga B."/>
            <person name="Kashin S."/>
            <person name="Khazanovich D."/>
            <person name="Kisner P."/>
            <person name="Lance K."/>
            <person name="Lara M."/>
            <person name="Lee W."/>
            <person name="Lennon N."/>
            <person name="Letendre F."/>
            <person name="LeVine R."/>
            <person name="Lipovsky A."/>
            <person name="Liu X."/>
            <person name="Liu J."/>
            <person name="Liu S."/>
            <person name="Lokyitsang T."/>
            <person name="Lokyitsang Y."/>
            <person name="Lubonja R."/>
            <person name="Lui A."/>
            <person name="MacDonald P."/>
            <person name="Magnisalis V."/>
            <person name="Maru K."/>
            <person name="Matthews C."/>
            <person name="McCusker W."/>
            <person name="McDonough S."/>
            <person name="Mehta T."/>
            <person name="Meldrim J."/>
            <person name="Meneus L."/>
            <person name="Mihai O."/>
            <person name="Mihalev A."/>
            <person name="Mihova T."/>
            <person name="Mittelman R."/>
            <person name="Mlenga V."/>
            <person name="Montmayeur A."/>
            <person name="Mulrain L."/>
            <person name="Navidi A."/>
            <person name="Naylor J."/>
            <person name="Negash T."/>
            <person name="Nguyen T."/>
            <person name="Nguyen N."/>
            <person name="Nicol R."/>
            <person name="Norbu C."/>
            <person name="Norbu N."/>
            <person name="Novod N."/>
            <person name="O'Neill B."/>
            <person name="Osman S."/>
            <person name="Markiewicz E."/>
            <person name="Oyono O.L."/>
            <person name="Patti C."/>
            <person name="Phunkhang P."/>
            <person name="Pierre F."/>
            <person name="Priest M."/>
            <person name="Raghuraman S."/>
            <person name="Rege F."/>
            <person name="Reyes R."/>
            <person name="Rise C."/>
            <person name="Rogov P."/>
            <person name="Ross K."/>
            <person name="Ryan E."/>
            <person name="Settipalli S."/>
            <person name="Shea T."/>
            <person name="Sherpa N."/>
            <person name="Shi L."/>
            <person name="Shih D."/>
            <person name="Sparrow T."/>
            <person name="Spaulding J."/>
            <person name="Stalker J."/>
            <person name="Stange-Thomann N."/>
            <person name="Stavropoulos S."/>
            <person name="Stone C."/>
            <person name="Strader C."/>
            <person name="Tesfaye S."/>
            <person name="Thomson T."/>
            <person name="Thoulutsang Y."/>
            <person name="Thoulutsang D."/>
            <person name="Topham K."/>
            <person name="Topping I."/>
            <person name="Tsamla T."/>
            <person name="Vassiliev H."/>
            <person name="Vo A."/>
            <person name="Wangchuk T."/>
            <person name="Wangdi T."/>
            <person name="Weiand M."/>
            <person name="Wilkinson J."/>
            <person name="Wilson A."/>
            <person name="Yadav S."/>
            <person name="Young G."/>
            <person name="Yu Q."/>
            <person name="Zembek L."/>
            <person name="Zhong D."/>
            <person name="Zimmer A."/>
            <person name="Zwirko Z."/>
            <person name="Jaffe D.B."/>
            <person name="Alvarez P."/>
            <person name="Brockman W."/>
            <person name="Butler J."/>
            <person name="Chin C."/>
            <person name="Gnerre S."/>
            <person name="Grabherr M."/>
            <person name="Kleber M."/>
            <person name="Mauceli E."/>
            <person name="MacCallum I."/>
        </authorList>
    </citation>
    <scope>NUCLEOTIDE SEQUENCE [LARGE SCALE GENOMIC DNA]</scope>
    <source>
        <strain evidence="32">Tucson 14030-0811.24</strain>
    </source>
</reference>
<evidence type="ECO:0000256" key="23">
    <source>
        <dbReference type="PIRSR" id="PIRSR634016-1"/>
    </source>
</evidence>
<dbReference type="HOGENOM" id="CLU_003705_0_1_1"/>
<feature type="binding site" evidence="24">
    <location>
        <position position="277"/>
    </location>
    <ligand>
        <name>substrate</name>
    </ligand>
</feature>
<dbReference type="GO" id="GO:0070006">
    <property type="term" value="F:metalloaminopeptidase activity"/>
    <property type="evidence" value="ECO:0007669"/>
    <property type="project" value="TreeGrafter"/>
</dbReference>
<dbReference type="InterPro" id="IPR050344">
    <property type="entry name" value="Peptidase_M1_aminopeptidases"/>
</dbReference>
<evidence type="ECO:0000256" key="14">
    <source>
        <dbReference type="ARBA" id="ARBA00022833"/>
    </source>
</evidence>
<dbReference type="GO" id="GO:0008270">
    <property type="term" value="F:zinc ion binding"/>
    <property type="evidence" value="ECO:0007669"/>
    <property type="project" value="InterPro"/>
</dbReference>
<evidence type="ECO:0000256" key="11">
    <source>
        <dbReference type="ARBA" id="ARBA00022692"/>
    </source>
</evidence>
<dbReference type="FunCoup" id="B4NKC0">
    <property type="interactions" value="631"/>
</dbReference>
<evidence type="ECO:0000313" key="32">
    <source>
        <dbReference type="Proteomes" id="UP000007798"/>
    </source>
</evidence>
<comment type="subcellular location">
    <subcellularLocation>
        <location evidence="3">Cell membrane</location>
        <topology evidence="3">Lipid-anchor</topology>
        <topology evidence="3">GPI-anchor</topology>
    </subcellularLocation>
    <subcellularLocation>
        <location evidence="2">Cell membrane</location>
        <topology evidence="2">Single-pass type II membrane protein</topology>
    </subcellularLocation>
</comment>
<accession>B4NKC0</accession>